<comment type="caution">
    <text evidence="1">The sequence shown here is derived from an EMBL/GenBank/DDBJ whole genome shotgun (WGS) entry which is preliminary data.</text>
</comment>
<reference evidence="2" key="1">
    <citation type="journal article" date="2022" name="Mol. Ecol. Resour.">
        <title>The genomes of chicory, endive, great burdock and yacon provide insights into Asteraceae palaeo-polyploidization history and plant inulin production.</title>
        <authorList>
            <person name="Fan W."/>
            <person name="Wang S."/>
            <person name="Wang H."/>
            <person name="Wang A."/>
            <person name="Jiang F."/>
            <person name="Liu H."/>
            <person name="Zhao H."/>
            <person name="Xu D."/>
            <person name="Zhang Y."/>
        </authorList>
    </citation>
    <scope>NUCLEOTIDE SEQUENCE [LARGE SCALE GENOMIC DNA]</scope>
    <source>
        <strain evidence="2">cv. Yunnan</strain>
    </source>
</reference>
<dbReference type="EMBL" id="CM042038">
    <property type="protein sequence ID" value="KAI3731783.1"/>
    <property type="molecule type" value="Genomic_DNA"/>
</dbReference>
<gene>
    <name evidence="1" type="ORF">L1987_62972</name>
</gene>
<evidence type="ECO:0000313" key="2">
    <source>
        <dbReference type="Proteomes" id="UP001056120"/>
    </source>
</evidence>
<sequence>MTRLLLTAPSSHQPLSPAACRPPPKVFDEMPEIIFTYSEFYVVTFVSHHHLLMSLLQPASIISSLELKKHRSTAPTLVSWSRQSLSISPNHLQGRIEHFHGCDCAENHVLVSTQGWIEQFTISRR</sequence>
<keyword evidence="2" id="KW-1185">Reference proteome</keyword>
<organism evidence="1 2">
    <name type="scientific">Smallanthus sonchifolius</name>
    <dbReference type="NCBI Taxonomy" id="185202"/>
    <lineage>
        <taxon>Eukaryota</taxon>
        <taxon>Viridiplantae</taxon>
        <taxon>Streptophyta</taxon>
        <taxon>Embryophyta</taxon>
        <taxon>Tracheophyta</taxon>
        <taxon>Spermatophyta</taxon>
        <taxon>Magnoliopsida</taxon>
        <taxon>eudicotyledons</taxon>
        <taxon>Gunneridae</taxon>
        <taxon>Pentapetalae</taxon>
        <taxon>asterids</taxon>
        <taxon>campanulids</taxon>
        <taxon>Asterales</taxon>
        <taxon>Asteraceae</taxon>
        <taxon>Asteroideae</taxon>
        <taxon>Heliantheae alliance</taxon>
        <taxon>Millerieae</taxon>
        <taxon>Smallanthus</taxon>
    </lineage>
</organism>
<name>A0ACB9CBW6_9ASTR</name>
<dbReference type="Proteomes" id="UP001056120">
    <property type="component" value="Linkage Group LG21"/>
</dbReference>
<proteinExistence type="predicted"/>
<accession>A0ACB9CBW6</accession>
<evidence type="ECO:0000313" key="1">
    <source>
        <dbReference type="EMBL" id="KAI3731783.1"/>
    </source>
</evidence>
<reference evidence="1 2" key="2">
    <citation type="journal article" date="2022" name="Mol. Ecol. Resour.">
        <title>The genomes of chicory, endive, great burdock and yacon provide insights into Asteraceae paleo-polyploidization history and plant inulin production.</title>
        <authorList>
            <person name="Fan W."/>
            <person name="Wang S."/>
            <person name="Wang H."/>
            <person name="Wang A."/>
            <person name="Jiang F."/>
            <person name="Liu H."/>
            <person name="Zhao H."/>
            <person name="Xu D."/>
            <person name="Zhang Y."/>
        </authorList>
    </citation>
    <scope>NUCLEOTIDE SEQUENCE [LARGE SCALE GENOMIC DNA]</scope>
    <source>
        <strain evidence="2">cv. Yunnan</strain>
        <tissue evidence="1">Leaves</tissue>
    </source>
</reference>
<protein>
    <submittedName>
        <fullName evidence="1">Uncharacterized protein</fullName>
    </submittedName>
</protein>